<keyword evidence="1" id="KW-1133">Transmembrane helix</keyword>
<sequence length="230" mass="24063">MASLPEGLPPLTELIQEALAPGAARAEVDKLLAGLAEPPPPEPDLREHADRLLSLIEDKHLGDFTGSDGRTVRAAAVQALVSLGYPYALEVPPEALDASELRASRGAADSSSGATKQKVGLGIISVLGLGELLPAIVLANIAPTEAGAIFAWSLLFISLTTLVPTLLLLIGREQRMRFLQGLGTVWLSGVGLLWMVPGIYLLLREPLGLIPMGIGALTLLSAVLMNTGDD</sequence>
<keyword evidence="1" id="KW-0812">Transmembrane</keyword>
<proteinExistence type="predicted"/>
<gene>
    <name evidence="2" type="ORF">SYV04_07025</name>
</gene>
<feature type="transmembrane region" description="Helical" evidence="1">
    <location>
        <begin position="209"/>
        <end position="227"/>
    </location>
</feature>
<feature type="transmembrane region" description="Helical" evidence="1">
    <location>
        <begin position="119"/>
        <end position="142"/>
    </location>
</feature>
<organism evidence="2 3">
    <name type="scientific">Hyalangium rubrum</name>
    <dbReference type="NCBI Taxonomy" id="3103134"/>
    <lineage>
        <taxon>Bacteria</taxon>
        <taxon>Pseudomonadati</taxon>
        <taxon>Myxococcota</taxon>
        <taxon>Myxococcia</taxon>
        <taxon>Myxococcales</taxon>
        <taxon>Cystobacterineae</taxon>
        <taxon>Archangiaceae</taxon>
        <taxon>Hyalangium</taxon>
    </lineage>
</organism>
<evidence type="ECO:0000256" key="1">
    <source>
        <dbReference type="SAM" id="Phobius"/>
    </source>
</evidence>
<dbReference type="RefSeq" id="WP_321544850.1">
    <property type="nucleotide sequence ID" value="NZ_JAXIVS010000002.1"/>
</dbReference>
<feature type="transmembrane region" description="Helical" evidence="1">
    <location>
        <begin position="148"/>
        <end position="170"/>
    </location>
</feature>
<evidence type="ECO:0000313" key="2">
    <source>
        <dbReference type="EMBL" id="MDY7226129.1"/>
    </source>
</evidence>
<comment type="caution">
    <text evidence="2">The sequence shown here is derived from an EMBL/GenBank/DDBJ whole genome shotgun (WGS) entry which is preliminary data.</text>
</comment>
<reference evidence="2 3" key="1">
    <citation type="submission" date="2023-12" db="EMBL/GenBank/DDBJ databases">
        <title>the genome sequence of Hyalangium sp. s54d21.</title>
        <authorList>
            <person name="Zhang X."/>
        </authorList>
    </citation>
    <scope>NUCLEOTIDE SEQUENCE [LARGE SCALE GENOMIC DNA]</scope>
    <source>
        <strain evidence="3">s54d21</strain>
    </source>
</reference>
<keyword evidence="1" id="KW-0472">Membrane</keyword>
<protein>
    <submittedName>
        <fullName evidence="2">Uncharacterized protein</fullName>
    </submittedName>
</protein>
<accession>A0ABU5GY67</accession>
<dbReference type="Proteomes" id="UP001291309">
    <property type="component" value="Unassembled WGS sequence"/>
</dbReference>
<name>A0ABU5GY67_9BACT</name>
<evidence type="ECO:0000313" key="3">
    <source>
        <dbReference type="Proteomes" id="UP001291309"/>
    </source>
</evidence>
<feature type="transmembrane region" description="Helical" evidence="1">
    <location>
        <begin position="182"/>
        <end position="203"/>
    </location>
</feature>
<dbReference type="EMBL" id="JAXIVS010000002">
    <property type="protein sequence ID" value="MDY7226129.1"/>
    <property type="molecule type" value="Genomic_DNA"/>
</dbReference>
<keyword evidence="3" id="KW-1185">Reference proteome</keyword>